<dbReference type="SMART" id="SM00386">
    <property type="entry name" value="HAT"/>
    <property type="match status" value="10"/>
</dbReference>
<dbReference type="InterPro" id="IPR045075">
    <property type="entry name" value="Syf1-like"/>
</dbReference>
<keyword evidence="5" id="KW-0539">Nucleus</keyword>
<dbReference type="OrthoDB" id="440128at2759"/>
<keyword evidence="4" id="KW-0508">mRNA splicing</keyword>
<dbReference type="PANTHER" id="PTHR11246">
    <property type="entry name" value="PRE-MRNA SPLICING FACTOR"/>
    <property type="match status" value="1"/>
</dbReference>
<sequence>MSRKAPPGYIAGLGRGAVGFTTRSDLGPIQGNPLQSAQAAVAQAKAEWDRKARQSGDRPAGAGGAQAAASRPYEADEEEADRIYRQVEARLTERRKRRRDAVAGSSSSSSNSGGGGGGGDRVATIADQFKDLRPTLASVTEEQWATLPEVTDLVTKRGSKKSRLQERFTSAPDTLLLAQSASLGSLAAPANAVAPGPRSTGSGSGSGDGDSGSMTDLVSFSQGRDRMLAHKLDHADSGTATSVPSVDAQGYMTSLHQAPASGLAVGDVQRARLLLTSAVKRNPTHAAGWIAAARLEQQTGQTAQARTLLAQGCAACPKSESLWLEAIAMHPPAEAAAIAARAVRELPSSVALWTRAAQLASSPAGQRRVLRRALALVPSSLAMWKMLIALEDRDEDARVLMAQAVACVPLALELWLALARLEPYEQAKQRLNQARQHLPTAPEIWIAAAQLEEANDHAAMVPLIVRKAAVSLTAKQAGLAAADWLAQAYRAEDAGFGLTAEALADAEADADADAEALADACRAAAADAVATNPPHPATARAAIRYGLARHPAHTGLWTALVELEQQHGTADSVAQRLHEATAACPTADVLWLMAAKHHWRHDAVGAAQRLLDQALGVLPDSEAIWVAAVRLAVAQGALDRALDLVVRARARDGLAARPRLAMKHAVLLRQLGREDDAAALLTTALAAHPTAAKLYLILAQIHDGRGETDAARAVLSRGCKAVPAAAPLWLQASALETRAGHVARARALLERALLVCPTAPALWIAAVRLEQARSATSGRALLAKALTTCPPATAGPLWAFAILQEPRAQRRARAMDALKQSPNDAHVLLVVARLFAAERKIDRARTWFRHAVTSDSDLGDAWAYWYRFEMEHGTAAARARLIGQCRDADPRHGELWQAVSKALPHLGKPTEAILPLAAA</sequence>
<dbReference type="Pfam" id="PF14559">
    <property type="entry name" value="TPR_19"/>
    <property type="match status" value="2"/>
</dbReference>
<keyword evidence="11" id="KW-1185">Reference proteome</keyword>
<evidence type="ECO:0000256" key="6">
    <source>
        <dbReference type="SAM" id="MobiDB-lite"/>
    </source>
</evidence>
<keyword evidence="3" id="KW-0677">Repeat</keyword>
<dbReference type="GO" id="GO:0000244">
    <property type="term" value="P:spliceosomal tri-snRNP complex assembly"/>
    <property type="evidence" value="ECO:0007669"/>
    <property type="project" value="TreeGrafter"/>
</dbReference>
<feature type="compositionally biased region" description="Basic and acidic residues" evidence="6">
    <location>
        <begin position="81"/>
        <end position="92"/>
    </location>
</feature>
<feature type="domain" description="PRP1 splicing factor N-terminal" evidence="7">
    <location>
        <begin position="5"/>
        <end position="156"/>
    </location>
</feature>
<reference evidence="10 11" key="1">
    <citation type="journal article" date="2018" name="Nat. Microbiol.">
        <title>Leveraging single-cell genomics to expand the fungal tree of life.</title>
        <authorList>
            <person name="Ahrendt S.R."/>
            <person name="Quandt C.A."/>
            <person name="Ciobanu D."/>
            <person name="Clum A."/>
            <person name="Salamov A."/>
            <person name="Andreopoulos B."/>
            <person name="Cheng J.F."/>
            <person name="Woyke T."/>
            <person name="Pelin A."/>
            <person name="Henrissat B."/>
            <person name="Reynolds N.K."/>
            <person name="Benny G.L."/>
            <person name="Smith M.E."/>
            <person name="James T.Y."/>
            <person name="Grigoriev I.V."/>
        </authorList>
    </citation>
    <scope>NUCLEOTIDE SEQUENCE [LARGE SCALE GENOMIC DNA]</scope>
    <source>
        <strain evidence="10 11">ATCC 52028</strain>
    </source>
</reference>
<dbReference type="InterPro" id="IPR011990">
    <property type="entry name" value="TPR-like_helical_dom_sf"/>
</dbReference>
<evidence type="ECO:0000313" key="10">
    <source>
        <dbReference type="Proteomes" id="UP000268535"/>
    </source>
</evidence>
<dbReference type="GO" id="GO:0046540">
    <property type="term" value="C:U4/U6 x U5 tri-snRNP complex"/>
    <property type="evidence" value="ECO:0007669"/>
    <property type="project" value="TreeGrafter"/>
</dbReference>
<dbReference type="EMBL" id="ML009188">
    <property type="protein sequence ID" value="RKO97704.1"/>
    <property type="molecule type" value="Genomic_DNA"/>
</dbReference>
<feature type="region of interest" description="Disordered" evidence="6">
    <location>
        <begin position="189"/>
        <end position="217"/>
    </location>
</feature>
<evidence type="ECO:0000256" key="2">
    <source>
        <dbReference type="ARBA" id="ARBA00022664"/>
    </source>
</evidence>
<dbReference type="FunFam" id="1.25.40.10:FF:000256">
    <property type="entry name" value="Probable pre-mRNA splicing factor prp1"/>
    <property type="match status" value="1"/>
</dbReference>
<gene>
    <name evidence="8" type="ORF">CAUPRSCDRAFT_4903</name>
    <name evidence="9" type="ORF">CXG81DRAFT_4888</name>
</gene>
<dbReference type="AlphaFoldDB" id="A0A4P9XE47"/>
<feature type="region of interest" description="Disordered" evidence="6">
    <location>
        <begin position="1"/>
        <end position="122"/>
    </location>
</feature>
<name>A0A4P9XE47_9FUNG</name>
<accession>A0A4P9XE47</accession>
<dbReference type="EMBL" id="ML014117">
    <property type="protein sequence ID" value="RKP03805.1"/>
    <property type="molecule type" value="Genomic_DNA"/>
</dbReference>
<evidence type="ECO:0000313" key="8">
    <source>
        <dbReference type="EMBL" id="RKO97704.1"/>
    </source>
</evidence>
<dbReference type="Pfam" id="PF06424">
    <property type="entry name" value="PRP1_N"/>
    <property type="match status" value="1"/>
</dbReference>
<evidence type="ECO:0000256" key="3">
    <source>
        <dbReference type="ARBA" id="ARBA00022737"/>
    </source>
</evidence>
<dbReference type="GO" id="GO:0071013">
    <property type="term" value="C:catalytic step 2 spliceosome"/>
    <property type="evidence" value="ECO:0007669"/>
    <property type="project" value="TreeGrafter"/>
</dbReference>
<evidence type="ECO:0000256" key="5">
    <source>
        <dbReference type="ARBA" id="ARBA00023242"/>
    </source>
</evidence>
<dbReference type="Proteomes" id="UP000274922">
    <property type="component" value="Unassembled WGS sequence"/>
</dbReference>
<feature type="non-terminal residue" evidence="9">
    <location>
        <position position="919"/>
    </location>
</feature>
<proteinExistence type="predicted"/>
<evidence type="ECO:0000256" key="4">
    <source>
        <dbReference type="ARBA" id="ARBA00023187"/>
    </source>
</evidence>
<protein>
    <recommendedName>
        <fullName evidence="7">PRP1 splicing factor N-terminal domain-containing protein</fullName>
    </recommendedName>
</protein>
<dbReference type="STRING" id="1555241.A0A4P9XE47"/>
<organism evidence="9 11">
    <name type="scientific">Caulochytrium protostelioides</name>
    <dbReference type="NCBI Taxonomy" id="1555241"/>
    <lineage>
        <taxon>Eukaryota</taxon>
        <taxon>Fungi</taxon>
        <taxon>Fungi incertae sedis</taxon>
        <taxon>Chytridiomycota</taxon>
        <taxon>Chytridiomycota incertae sedis</taxon>
        <taxon>Chytridiomycetes</taxon>
        <taxon>Caulochytriales</taxon>
        <taxon>Caulochytriaceae</taxon>
        <taxon>Caulochytrium</taxon>
    </lineage>
</organism>
<dbReference type="PANTHER" id="PTHR11246:SF1">
    <property type="entry name" value="PRE-MRNA-PROCESSING FACTOR 6"/>
    <property type="match status" value="1"/>
</dbReference>
<feature type="compositionally biased region" description="Low complexity" evidence="6">
    <location>
        <begin position="35"/>
        <end position="45"/>
    </location>
</feature>
<dbReference type="Gene3D" id="1.25.40.10">
    <property type="entry name" value="Tetratricopeptide repeat domain"/>
    <property type="match status" value="3"/>
</dbReference>
<evidence type="ECO:0000259" key="7">
    <source>
        <dbReference type="Pfam" id="PF06424"/>
    </source>
</evidence>
<dbReference type="InterPro" id="IPR003107">
    <property type="entry name" value="HAT"/>
</dbReference>
<dbReference type="Proteomes" id="UP000268535">
    <property type="component" value="Unassembled WGS sequence"/>
</dbReference>
<evidence type="ECO:0000313" key="9">
    <source>
        <dbReference type="EMBL" id="RKP03805.1"/>
    </source>
</evidence>
<evidence type="ECO:0000313" key="11">
    <source>
        <dbReference type="Proteomes" id="UP000274922"/>
    </source>
</evidence>
<comment type="subcellular location">
    <subcellularLocation>
        <location evidence="1">Nucleus</location>
    </subcellularLocation>
</comment>
<evidence type="ECO:0000256" key="1">
    <source>
        <dbReference type="ARBA" id="ARBA00004123"/>
    </source>
</evidence>
<reference evidence="9" key="2">
    <citation type="submission" date="2018-04" db="EMBL/GenBank/DDBJ databases">
        <title>Leveraging single-cell genomics to expand the Fungal Tree of Life.</title>
        <authorList>
            <consortium name="DOE Joint Genome Institute"/>
            <person name="Ahrendt S.R."/>
            <person name="Quandt C.A."/>
            <person name="Ciobanu D."/>
            <person name="Clum A."/>
            <person name="Salamov A."/>
            <person name="Andreopoulos B."/>
            <person name="Cheng J.-F."/>
            <person name="Woyke T."/>
            <person name="Pelin A."/>
            <person name="Henrissat B."/>
            <person name="Benny G.L."/>
            <person name="Smith M.E."/>
            <person name="James T.Y."/>
            <person name="Grigoriev I.V."/>
        </authorList>
    </citation>
    <scope>NUCLEOTIDE SEQUENCE</scope>
    <source>
        <strain evidence="9">ATCC 52028</strain>
    </source>
</reference>
<dbReference type="SUPFAM" id="SSF48452">
    <property type="entry name" value="TPR-like"/>
    <property type="match status" value="3"/>
</dbReference>
<feature type="compositionally biased region" description="Basic and acidic residues" evidence="6">
    <location>
        <begin position="46"/>
        <end position="56"/>
    </location>
</feature>
<dbReference type="InterPro" id="IPR010491">
    <property type="entry name" value="PRP1_N"/>
</dbReference>
<keyword evidence="2" id="KW-0507">mRNA processing</keyword>
<reference evidence="8" key="3">
    <citation type="submission" date="2018-08" db="EMBL/GenBank/DDBJ databases">
        <title>Leveraging single-cell genomics to expand the Fungal Tree of Life.</title>
        <authorList>
            <consortium name="DOE Joint Genome Institute"/>
            <person name="Ahrendt S.R."/>
            <person name="Quandt C.A."/>
            <person name="Ciobanu D."/>
            <person name="Clum A."/>
            <person name="Salamov A."/>
            <person name="Andreopoulos B."/>
            <person name="Cheng J.-F."/>
            <person name="Woyke T."/>
            <person name="Pelin A."/>
            <person name="Henrissat B."/>
            <person name="Reynolds N."/>
            <person name="Benny G.L."/>
            <person name="Smith M.E."/>
            <person name="James T.Y."/>
            <person name="Grigoriev I.V."/>
        </authorList>
    </citation>
    <scope>NUCLEOTIDE SEQUENCE</scope>
    <source>
        <strain evidence="8">ATCC 52028</strain>
    </source>
</reference>